<gene>
    <name evidence="1" type="ORF">HC352_00405</name>
</gene>
<evidence type="ECO:0008006" key="3">
    <source>
        <dbReference type="Google" id="ProtNLM"/>
    </source>
</evidence>
<dbReference type="Proteomes" id="UP000502298">
    <property type="component" value="Chromosome"/>
</dbReference>
<keyword evidence="2" id="KW-1185">Reference proteome</keyword>
<dbReference type="AlphaFoldDB" id="A0A6H2EKB9"/>
<dbReference type="EMBL" id="CP050804">
    <property type="protein sequence ID" value="QJC21127.1"/>
    <property type="molecule type" value="Genomic_DNA"/>
</dbReference>
<protein>
    <recommendedName>
        <fullName evidence="3">Preprotein translocase subunit SecB</fullName>
    </recommendedName>
</protein>
<sequence>MATYALHDISVLDFSGNRNSEYKVAPPPAEQTVNTSISISSSVPQMDVHLLLFTADVTVQTINANLQFTLGVTFKYSSDDDIPDTPAKEQQFIKDTLHPAIFPYVRQYVHYFSVPLRKNPITLPLSLPANAISTPNQMNKL</sequence>
<name>A0A6H2EKB9_9ACTO</name>
<organism evidence="1 2">
    <name type="scientific">Arcanobacterium buesumense</name>
    <dbReference type="NCBI Taxonomy" id="2722751"/>
    <lineage>
        <taxon>Bacteria</taxon>
        <taxon>Bacillati</taxon>
        <taxon>Actinomycetota</taxon>
        <taxon>Actinomycetes</taxon>
        <taxon>Actinomycetales</taxon>
        <taxon>Actinomycetaceae</taxon>
        <taxon>Arcanobacterium</taxon>
    </lineage>
</organism>
<proteinExistence type="predicted"/>
<reference evidence="1 2" key="1">
    <citation type="submission" date="2020-03" db="EMBL/GenBank/DDBJ databases">
        <title>Complete genome of Arcanobacterium buesumensis sp. nov. strain 2701.</title>
        <authorList>
            <person name="Borowiak M."/>
            <person name="Alssahen M."/>
            <person name="Laemmler C."/>
            <person name="Malorny B."/>
            <person name="Hassan A."/>
            <person name="Prenger-Berninghoff E."/>
            <person name="Ploetz M."/>
            <person name="Abdulmawjood A."/>
        </authorList>
    </citation>
    <scope>NUCLEOTIDE SEQUENCE [LARGE SCALE GENOMIC DNA]</scope>
    <source>
        <strain evidence="1 2">2701</strain>
    </source>
</reference>
<evidence type="ECO:0000313" key="2">
    <source>
        <dbReference type="Proteomes" id="UP000502298"/>
    </source>
</evidence>
<accession>A0A6H2EKB9</accession>
<dbReference type="KEGG" id="arca:HC352_00405"/>
<evidence type="ECO:0000313" key="1">
    <source>
        <dbReference type="EMBL" id="QJC21127.1"/>
    </source>
</evidence>
<dbReference type="RefSeq" id="WP_168917069.1">
    <property type="nucleotide sequence ID" value="NZ_CP050804.1"/>
</dbReference>